<evidence type="ECO:0000313" key="7">
    <source>
        <dbReference type="Proteomes" id="UP000220246"/>
    </source>
</evidence>
<organism evidence="6 7">
    <name type="scientific">Comamonas terrigena</name>
    <dbReference type="NCBI Taxonomy" id="32013"/>
    <lineage>
        <taxon>Bacteria</taxon>
        <taxon>Pseudomonadati</taxon>
        <taxon>Pseudomonadota</taxon>
        <taxon>Betaproteobacteria</taxon>
        <taxon>Burkholderiales</taxon>
        <taxon>Comamonadaceae</taxon>
        <taxon>Comamonas</taxon>
    </lineage>
</organism>
<dbReference type="GO" id="GO:0036088">
    <property type="term" value="P:D-serine catabolic process"/>
    <property type="evidence" value="ECO:0007669"/>
    <property type="project" value="TreeGrafter"/>
</dbReference>
<sequence>MPTSAPTLMRLKQSLPLLWLNPARSTAVAAQEVGHALATTGSESPAERQYISLADIEAARSRFERFAPLLAKLFPELAASGGVIESALSSAPAVASLLGMAPGQGRVLIKQDHALPVAGSIKARGGLHEVLEFAERVAIANGLLPSQPSAADYVALLSERAREVFARHSVAVGSTGNLGLSIGVIASALGFKASVHMSADAKAWKKDRLRQRGVEVVEHAGDYAQAVAQGRAQAATDPLAHFVDDERSLSLFLGYAAAVFGLRRQLAEQGIVVDAQHPLFVYLPCGVGGAPAGIAFGIRQILGPHAHCFFAEPVQSPCVLVQMMDGSDGPQGPHPTVYDYGLHNRTEADGLAVPQASRLASAAMREVLGGIYTVEDGQLMRFVYQLEQAEGLRVEPSATAGMAGPSMLLGTPEGQRYLQESGLQAHLAQSTHVVWTTGGLFVPPAQYQQFWEAGRDLLAQQA</sequence>
<dbReference type="AlphaFoldDB" id="A0A2A7UYV5"/>
<comment type="caution">
    <text evidence="6">The sequence shown here is derived from an EMBL/GenBank/DDBJ whole genome shotgun (WGS) entry which is preliminary data.</text>
</comment>
<evidence type="ECO:0000256" key="2">
    <source>
        <dbReference type="ARBA" id="ARBA00022898"/>
    </source>
</evidence>
<dbReference type="InterPro" id="IPR011780">
    <property type="entry name" value="D_Ser_am_lyase"/>
</dbReference>
<protein>
    <recommendedName>
        <fullName evidence="4">Probable D-serine dehydratase</fullName>
        <ecNumber evidence="4">4.3.1.18</ecNumber>
    </recommendedName>
    <alternativeName>
        <fullName evidence="4">D-serine deaminase</fullName>
        <shortName evidence="4">DSD</shortName>
    </alternativeName>
</protein>
<dbReference type="InterPro" id="IPR050147">
    <property type="entry name" value="Ser/Thr_Dehydratase"/>
</dbReference>
<keyword evidence="2 4" id="KW-0663">Pyridoxal phosphate</keyword>
<dbReference type="OrthoDB" id="9780546at2"/>
<dbReference type="Gene3D" id="3.40.50.1100">
    <property type="match status" value="2"/>
</dbReference>
<evidence type="ECO:0000256" key="3">
    <source>
        <dbReference type="ARBA" id="ARBA00023239"/>
    </source>
</evidence>
<dbReference type="GO" id="GO:0008721">
    <property type="term" value="F:D-serine ammonia-lyase activity"/>
    <property type="evidence" value="ECO:0007669"/>
    <property type="project" value="UniProtKB-EC"/>
</dbReference>
<dbReference type="GeneID" id="80802814"/>
<dbReference type="GO" id="GO:0009097">
    <property type="term" value="P:isoleucine biosynthetic process"/>
    <property type="evidence" value="ECO:0007669"/>
    <property type="project" value="TreeGrafter"/>
</dbReference>
<gene>
    <name evidence="4" type="primary">dsdA</name>
    <name evidence="6" type="ORF">CRM82_19470</name>
</gene>
<dbReference type="GO" id="GO:0030170">
    <property type="term" value="F:pyridoxal phosphate binding"/>
    <property type="evidence" value="ECO:0007669"/>
    <property type="project" value="InterPro"/>
</dbReference>
<comment type="cofactor">
    <cofactor evidence="1 4">
        <name>pyridoxal 5'-phosphate</name>
        <dbReference type="ChEBI" id="CHEBI:597326"/>
    </cofactor>
</comment>
<evidence type="ECO:0000313" key="6">
    <source>
        <dbReference type="EMBL" id="PEH90482.1"/>
    </source>
</evidence>
<dbReference type="RefSeq" id="WP_066536854.1">
    <property type="nucleotide sequence ID" value="NZ_PDEA01000001.1"/>
</dbReference>
<dbReference type="NCBIfam" id="TIGR02035">
    <property type="entry name" value="D_Ser_am_lyase"/>
    <property type="match status" value="1"/>
</dbReference>
<name>A0A2A7UYV5_COMTR</name>
<accession>A0A2A7UYV5</accession>
<dbReference type="SUPFAM" id="SSF53686">
    <property type="entry name" value="Tryptophan synthase beta subunit-like PLP-dependent enzymes"/>
    <property type="match status" value="1"/>
</dbReference>
<dbReference type="PANTHER" id="PTHR48078:SF9">
    <property type="entry name" value="D-SERINE DEHYDRATASE"/>
    <property type="match status" value="1"/>
</dbReference>
<reference evidence="7" key="1">
    <citation type="submission" date="2017-09" db="EMBL/GenBank/DDBJ databases">
        <title>FDA dAtabase for Regulatory Grade micrObial Sequences (FDA-ARGOS): Supporting development and validation of Infectious Disease Dx tests.</title>
        <authorList>
            <person name="Minogue T."/>
            <person name="Wolcott M."/>
            <person name="Wasieloski L."/>
            <person name="Aguilar W."/>
            <person name="Moore D."/>
            <person name="Tallon L."/>
            <person name="Sadzewicz L."/>
            <person name="Ott S."/>
            <person name="Zhao X."/>
            <person name="Nagaraj S."/>
            <person name="Vavikolanu K."/>
            <person name="Aluvathingal J."/>
            <person name="Nadendla S."/>
            <person name="Sichtig H."/>
        </authorList>
    </citation>
    <scope>NUCLEOTIDE SEQUENCE [LARGE SCALE GENOMIC DNA]</scope>
    <source>
        <strain evidence="7">FDAARGOS_394</strain>
    </source>
</reference>
<keyword evidence="3 4" id="KW-0456">Lyase</keyword>
<dbReference type="STRING" id="1219032.GCA_001515545_02009"/>
<dbReference type="InterPro" id="IPR001926">
    <property type="entry name" value="TrpB-like_PALP"/>
</dbReference>
<dbReference type="PANTHER" id="PTHR48078">
    <property type="entry name" value="THREONINE DEHYDRATASE, MITOCHONDRIAL-RELATED"/>
    <property type="match status" value="1"/>
</dbReference>
<dbReference type="GO" id="GO:0016836">
    <property type="term" value="F:hydro-lyase activity"/>
    <property type="evidence" value="ECO:0007669"/>
    <property type="project" value="UniProtKB-UniRule"/>
</dbReference>
<evidence type="ECO:0000259" key="5">
    <source>
        <dbReference type="Pfam" id="PF00291"/>
    </source>
</evidence>
<feature type="domain" description="Tryptophan synthase beta chain-like PALP" evidence="5">
    <location>
        <begin position="104"/>
        <end position="405"/>
    </location>
</feature>
<dbReference type="Pfam" id="PF00291">
    <property type="entry name" value="PALP"/>
    <property type="match status" value="1"/>
</dbReference>
<dbReference type="Proteomes" id="UP000220246">
    <property type="component" value="Unassembled WGS sequence"/>
</dbReference>
<dbReference type="NCBIfam" id="NF002823">
    <property type="entry name" value="PRK02991.1"/>
    <property type="match status" value="1"/>
</dbReference>
<dbReference type="EC" id="4.3.1.18" evidence="4"/>
<dbReference type="HAMAP" id="MF_01030">
    <property type="entry name" value="D_Ser_dehydrat"/>
    <property type="match status" value="1"/>
</dbReference>
<keyword evidence="7" id="KW-1185">Reference proteome</keyword>
<proteinExistence type="inferred from homology"/>
<evidence type="ECO:0000256" key="1">
    <source>
        <dbReference type="ARBA" id="ARBA00001933"/>
    </source>
</evidence>
<evidence type="ECO:0000256" key="4">
    <source>
        <dbReference type="HAMAP-Rule" id="MF_01030"/>
    </source>
</evidence>
<comment type="catalytic activity">
    <reaction evidence="4">
        <text>D-serine = pyruvate + NH4(+)</text>
        <dbReference type="Rhea" id="RHEA:13977"/>
        <dbReference type="ChEBI" id="CHEBI:15361"/>
        <dbReference type="ChEBI" id="CHEBI:28938"/>
        <dbReference type="ChEBI" id="CHEBI:35247"/>
        <dbReference type="EC" id="4.3.1.18"/>
    </reaction>
</comment>
<comment type="similarity">
    <text evidence="4">Belongs to the serine/threonine dehydratase family. DsdA subfamily.</text>
</comment>
<feature type="modified residue" description="N6-(pyridoxal phosphate)lysine" evidence="4">
    <location>
        <position position="122"/>
    </location>
</feature>
<dbReference type="InterPro" id="IPR036052">
    <property type="entry name" value="TrpB-like_PALP_sf"/>
</dbReference>
<dbReference type="EMBL" id="PDEA01000001">
    <property type="protein sequence ID" value="PEH90482.1"/>
    <property type="molecule type" value="Genomic_DNA"/>
</dbReference>